<proteinExistence type="predicted"/>
<reference evidence="3 6" key="2">
    <citation type="submission" date="2020-12" db="EMBL/GenBank/DDBJ databases">
        <title>FDA dAtabase for Regulatory Grade micrObial Sequences (FDA-ARGOS): Supporting development and validation of Infectious Disease Dx tests.</title>
        <authorList>
            <person name="Sproer C."/>
            <person name="Gronow S."/>
            <person name="Severitt S."/>
            <person name="Schroder I."/>
            <person name="Tallon L."/>
            <person name="Sadzewicz L."/>
            <person name="Zhao X."/>
            <person name="Boylan J."/>
            <person name="Ott S."/>
            <person name="Bowen H."/>
            <person name="Vavikolanu K."/>
            <person name="Mehta A."/>
            <person name="Aluvathingal J."/>
            <person name="Nadendla S."/>
            <person name="Lowell S."/>
            <person name="Myers T."/>
            <person name="Yan Y."/>
            <person name="Sichtig H."/>
        </authorList>
    </citation>
    <scope>NUCLEOTIDE SEQUENCE [LARGE SCALE GENOMIC DNA]</scope>
    <source>
        <strain evidence="3 6">FDAARGOS_872</strain>
    </source>
</reference>
<evidence type="ECO:0000313" key="3">
    <source>
        <dbReference type="EMBL" id="QPT39859.1"/>
    </source>
</evidence>
<dbReference type="EMBL" id="UGSB01000001">
    <property type="protein sequence ID" value="SUA57801.1"/>
    <property type="molecule type" value="Genomic_DNA"/>
</dbReference>
<accession>A0A378XJX4</accession>
<feature type="region of interest" description="Disordered" evidence="1">
    <location>
        <begin position="26"/>
        <end position="48"/>
    </location>
</feature>
<evidence type="ECO:0000256" key="1">
    <source>
        <dbReference type="SAM" id="MobiDB-lite"/>
    </source>
</evidence>
<dbReference type="AlphaFoldDB" id="A0A378XJX4"/>
<keyword evidence="6" id="KW-1185">Reference proteome</keyword>
<dbReference type="EMBL" id="CP065725">
    <property type="protein sequence ID" value="QPT39859.1"/>
    <property type="molecule type" value="Genomic_DNA"/>
</dbReference>
<evidence type="ECO:0000256" key="2">
    <source>
        <dbReference type="SAM" id="SignalP"/>
    </source>
</evidence>
<dbReference type="RefSeq" id="WP_018573439.1">
    <property type="nucleotide sequence ID" value="NZ_CP065725.1"/>
</dbReference>
<evidence type="ECO:0000313" key="5">
    <source>
        <dbReference type="Proteomes" id="UP000254603"/>
    </source>
</evidence>
<feature type="signal peptide" evidence="2">
    <location>
        <begin position="1"/>
        <end position="21"/>
    </location>
</feature>
<dbReference type="PROSITE" id="PS51257">
    <property type="entry name" value="PROKAR_LIPOPROTEIN"/>
    <property type="match status" value="1"/>
</dbReference>
<evidence type="ECO:0000313" key="4">
    <source>
        <dbReference type="EMBL" id="SUA57801.1"/>
    </source>
</evidence>
<protein>
    <recommendedName>
        <fullName evidence="7">Lipoprotein</fullName>
    </recommendedName>
</protein>
<reference evidence="4 5" key="1">
    <citation type="submission" date="2018-06" db="EMBL/GenBank/DDBJ databases">
        <authorList>
            <consortium name="Pathogen Informatics"/>
            <person name="Doyle S."/>
        </authorList>
    </citation>
    <scope>NUCLEOTIDE SEQUENCE [LARGE SCALE GENOMIC DNA]</scope>
    <source>
        <strain evidence="4 5">NCTC11997</strain>
    </source>
</reference>
<sequence length="48" mass="5059">MGKIKKLLFILAAAAFLTACAGQHPDSYQGPAAPKPQDLPPPTNLLNE</sequence>
<evidence type="ECO:0008006" key="7">
    <source>
        <dbReference type="Google" id="ProtNLM"/>
    </source>
</evidence>
<keyword evidence="2" id="KW-0732">Signal</keyword>
<name>A0A378XJX4_9BURK</name>
<feature type="chain" id="PRO_5016738679" description="Lipoprotein" evidence="2">
    <location>
        <begin position="22"/>
        <end position="48"/>
    </location>
</feature>
<organism evidence="4 5">
    <name type="scientific">Oligella ureolytica</name>
    <dbReference type="NCBI Taxonomy" id="90244"/>
    <lineage>
        <taxon>Bacteria</taxon>
        <taxon>Pseudomonadati</taxon>
        <taxon>Pseudomonadota</taxon>
        <taxon>Betaproteobacteria</taxon>
        <taxon>Burkholderiales</taxon>
        <taxon>Alcaligenaceae</taxon>
        <taxon>Oligella</taxon>
    </lineage>
</organism>
<gene>
    <name evidence="3" type="ORF">I6G29_12205</name>
    <name evidence="4" type="ORF">NCTC11997_02515</name>
</gene>
<dbReference type="Proteomes" id="UP000254603">
    <property type="component" value="Unassembled WGS sequence"/>
</dbReference>
<dbReference type="STRING" id="1122619.GCA_000373745_00259"/>
<evidence type="ECO:0000313" key="6">
    <source>
        <dbReference type="Proteomes" id="UP000594903"/>
    </source>
</evidence>
<dbReference type="Proteomes" id="UP000594903">
    <property type="component" value="Chromosome"/>
</dbReference>
<feature type="compositionally biased region" description="Pro residues" evidence="1">
    <location>
        <begin position="33"/>
        <end position="48"/>
    </location>
</feature>